<reference evidence="2 3" key="1">
    <citation type="submission" date="2019-05" db="EMBL/GenBank/DDBJ databases">
        <title>Verrucobacter flavum gen. nov., sp. nov. a new member of the family Verrucomicrobiaceae.</title>
        <authorList>
            <person name="Szuroczki S."/>
            <person name="Abbaszade G."/>
            <person name="Szabo A."/>
            <person name="Felfoldi T."/>
            <person name="Schumann P."/>
            <person name="Boka K."/>
            <person name="Keki Z."/>
            <person name="Toumi M."/>
            <person name="Toth E."/>
        </authorList>
    </citation>
    <scope>NUCLEOTIDE SEQUENCE [LARGE SCALE GENOMIC DNA]</scope>
    <source>
        <strain evidence="2 3">MG-N-17</strain>
    </source>
</reference>
<gene>
    <name evidence="2" type="ORF">FEM03_16815</name>
</gene>
<evidence type="ECO:0000259" key="1">
    <source>
        <dbReference type="Pfam" id="PF12708"/>
    </source>
</evidence>
<evidence type="ECO:0000313" key="3">
    <source>
        <dbReference type="Proteomes" id="UP000306196"/>
    </source>
</evidence>
<evidence type="ECO:0000313" key="2">
    <source>
        <dbReference type="EMBL" id="TLD69619.1"/>
    </source>
</evidence>
<dbReference type="Proteomes" id="UP000306196">
    <property type="component" value="Unassembled WGS sequence"/>
</dbReference>
<dbReference type="InterPro" id="IPR012334">
    <property type="entry name" value="Pectin_lyas_fold"/>
</dbReference>
<dbReference type="EMBL" id="VAUV01000012">
    <property type="protein sequence ID" value="TLD69619.1"/>
    <property type="molecule type" value="Genomic_DNA"/>
</dbReference>
<accession>A0A5R8KDG2</accession>
<proteinExistence type="predicted"/>
<dbReference type="AlphaFoldDB" id="A0A5R8KDG2"/>
<keyword evidence="3" id="KW-1185">Reference proteome</keyword>
<dbReference type="RefSeq" id="WP_138087447.1">
    <property type="nucleotide sequence ID" value="NZ_VAUV01000012.1"/>
</dbReference>
<dbReference type="Gene3D" id="2.160.20.10">
    <property type="entry name" value="Single-stranded right-handed beta-helix, Pectin lyase-like"/>
    <property type="match status" value="1"/>
</dbReference>
<protein>
    <recommendedName>
        <fullName evidence="1">Rhamnogalacturonase A/B/Epimerase-like pectate lyase domain-containing protein</fullName>
    </recommendedName>
</protein>
<feature type="domain" description="Rhamnogalacturonase A/B/Epimerase-like pectate lyase" evidence="1">
    <location>
        <begin position="330"/>
        <end position="393"/>
    </location>
</feature>
<dbReference type="SUPFAM" id="SSF51126">
    <property type="entry name" value="Pectin lyase-like"/>
    <property type="match status" value="1"/>
</dbReference>
<dbReference type="OrthoDB" id="5488826at2"/>
<organism evidence="2 3">
    <name type="scientific">Phragmitibacter flavus</name>
    <dbReference type="NCBI Taxonomy" id="2576071"/>
    <lineage>
        <taxon>Bacteria</taxon>
        <taxon>Pseudomonadati</taxon>
        <taxon>Verrucomicrobiota</taxon>
        <taxon>Verrucomicrobiia</taxon>
        <taxon>Verrucomicrobiales</taxon>
        <taxon>Verrucomicrobiaceae</taxon>
        <taxon>Phragmitibacter</taxon>
    </lineage>
</organism>
<sequence length="970" mass="105553">MSSPALDHIIAEAEQDPEGPLQRILPRSRPQRQRITLRFIVLLFALLCWKPWPLLATEFVRETFSGLYAGDTVPSAKWNNVGSSFTVQDSPPHRAFGTSSLFGRIEGANARISTVASIPTTGLTVISFTFREPTAPSGQALIFGLGKSNEINSVHAGLAFTLNNGVFATGSNTTGPSSTYPLDVPRKITVVFNRNASSINYEFQGLQTLASNQADVWISQTGSTAIPTKIGTYTSTANTAEVNQFVLRTFSAPPGNIVDFDNLSIRDTIAAPAPLLSSLYPQNWTPPQNPTHNFQTGAFLQDFSHAGYRAGNEDPPTITGPEWIVTNPPFNADPTGVTDSTLAIQSAINTAEAAGGGIVKLPAGTYRIRPQGTNNYALRIDAPNIVLRGDGPATTRLLNDLTEMRNKQVILIQGASQAAFTSNTTTATTLITTDLPGPTTQLPVANAALFSPGDWITVRADTTDAWITEHGINNWLGYGSSLGGFAYRRKVVAVDPVNHIVTIDIPTRYSLTTRDNARLLLAAHSGLNEIGLENFSIGMLERTGTGWAEEDYNSETNASWHTHSSFAITFQRTRDSWMTNVHSYRPEQNTTQTHILSNGVHLTDSCRITLADCHFQNAQYGGGGGNGYLYRISNASDNLLIRCRGTFSRHAFVFSQMRCSGNVFHRCIDSTTGRQVADGNAARQTTSGTGSDHHMHFSHSNLIDTCIADSSFFTAAYRPFGSPPLHEVTASHSVFWNTEGTGSSGGAVVRTEQSRMGYAIGTRGTRNTISRPTGGGSRMAPADWVEAAGQGDHLEPFSLYEDQLQRRIGPLYLTPLAQWRHTHFGQNFEKPDLAGSTADPDQDHRPNVIEFALNSHPLNSQSDPRTTIHPIEIEGVIHHSFTLPVRNGATFDEGSGNLVSNSIDGITYTIQSSIDLQNWTTIQVVEITPTPTNNFSPLDDGWSYRTFRTTLSPATTTRLFYRAMVTALPE</sequence>
<dbReference type="InterPro" id="IPR011050">
    <property type="entry name" value="Pectin_lyase_fold/virulence"/>
</dbReference>
<dbReference type="InterPro" id="IPR024535">
    <property type="entry name" value="RHGA/B-epi-like_pectate_lyase"/>
</dbReference>
<comment type="caution">
    <text evidence="2">The sequence shown here is derived from an EMBL/GenBank/DDBJ whole genome shotgun (WGS) entry which is preliminary data.</text>
</comment>
<name>A0A5R8KDG2_9BACT</name>
<dbReference type="Pfam" id="PF12708">
    <property type="entry name" value="Pect-lyase_RHGA_epim"/>
    <property type="match status" value="1"/>
</dbReference>